<dbReference type="AlphaFoldDB" id="A0A8S0UNA8"/>
<evidence type="ECO:0000313" key="1">
    <source>
        <dbReference type="EMBL" id="CAA3018677.1"/>
    </source>
</evidence>
<comment type="caution">
    <text evidence="1">The sequence shown here is derived from an EMBL/GenBank/DDBJ whole genome shotgun (WGS) entry which is preliminary data.</text>
</comment>
<dbReference type="EMBL" id="CACTIH010007897">
    <property type="protein sequence ID" value="CAA3018677.1"/>
    <property type="molecule type" value="Genomic_DNA"/>
</dbReference>
<evidence type="ECO:0000313" key="2">
    <source>
        <dbReference type="Proteomes" id="UP000594638"/>
    </source>
</evidence>
<organism evidence="1 2">
    <name type="scientific">Olea europaea subsp. europaea</name>
    <dbReference type="NCBI Taxonomy" id="158383"/>
    <lineage>
        <taxon>Eukaryota</taxon>
        <taxon>Viridiplantae</taxon>
        <taxon>Streptophyta</taxon>
        <taxon>Embryophyta</taxon>
        <taxon>Tracheophyta</taxon>
        <taxon>Spermatophyta</taxon>
        <taxon>Magnoliopsida</taxon>
        <taxon>eudicotyledons</taxon>
        <taxon>Gunneridae</taxon>
        <taxon>Pentapetalae</taxon>
        <taxon>asterids</taxon>
        <taxon>lamiids</taxon>
        <taxon>Lamiales</taxon>
        <taxon>Oleaceae</taxon>
        <taxon>Oleeae</taxon>
        <taxon>Olea</taxon>
    </lineage>
</organism>
<dbReference type="Gramene" id="OE9A041778T1">
    <property type="protein sequence ID" value="OE9A041778C1"/>
    <property type="gene ID" value="OE9A041778"/>
</dbReference>
<gene>
    <name evidence="1" type="ORF">OLEA9_A041778</name>
</gene>
<keyword evidence="2" id="KW-1185">Reference proteome</keyword>
<protein>
    <submittedName>
        <fullName evidence="1">Uncharacterized protein</fullName>
    </submittedName>
</protein>
<dbReference type="Proteomes" id="UP000594638">
    <property type="component" value="Unassembled WGS sequence"/>
</dbReference>
<accession>A0A8S0UNA8</accession>
<name>A0A8S0UNA8_OLEEU</name>
<dbReference type="OrthoDB" id="911156at2759"/>
<sequence length="75" mass="8612">MASKADLIKIGRDGFALVDEYFGKRRRASSSTQQKHHVPQARLYQYLPEQTPLYQVKAVSAAEEKITRHSFSMEN</sequence>
<proteinExistence type="predicted"/>
<reference evidence="1 2" key="1">
    <citation type="submission" date="2019-12" db="EMBL/GenBank/DDBJ databases">
        <authorList>
            <person name="Alioto T."/>
            <person name="Alioto T."/>
            <person name="Gomez Garrido J."/>
        </authorList>
    </citation>
    <scope>NUCLEOTIDE SEQUENCE [LARGE SCALE GENOMIC DNA]</scope>
</reference>